<keyword evidence="3" id="KW-1185">Reference proteome</keyword>
<sequence length="384" mass="42873">MGLGEERELVPLGPGFDITKRGYHTAQVNEHLERLEAELQLMHADRNAAVSQAGDLAKQLELSRSEIDDLRKQIDRLSLPPTTLEGLSERLQRMLRLAQEESAETKGRAEAEAGHIRAKAEADSAELRQRYERMLGELEKRRSDMEAEHRDMLTAARAEAEQLVADARAEAERLDTAARLRREQVEEDFEIAMSGRRTEAMRTLAEQEATSKSEAERRVREATEEANRRRHDAITEAKARLEEASSEAHRRVREATEESNRRISHAAQRVSALRQLRARVAEQLSSARELIADAHVQLADAAPTLDPLPEERVPATVDGAPADNSPTRTMAPVKPASETSGPPRESWEPKDPDGGATQRMARPPQAETKQVEKTAKSAPVKSKR</sequence>
<protein>
    <submittedName>
        <fullName evidence="2">Chromosome segregation protein</fullName>
    </submittedName>
</protein>
<dbReference type="EMBL" id="JBHSKF010000002">
    <property type="protein sequence ID" value="MFC5286272.1"/>
    <property type="molecule type" value="Genomic_DNA"/>
</dbReference>
<proteinExistence type="predicted"/>
<dbReference type="RefSeq" id="WP_378244062.1">
    <property type="nucleotide sequence ID" value="NZ_JBHSKF010000002.1"/>
</dbReference>
<accession>A0ABW0EFX1</accession>
<feature type="compositionally biased region" description="Basic and acidic residues" evidence="1">
    <location>
        <begin position="209"/>
        <end position="261"/>
    </location>
</feature>
<evidence type="ECO:0000313" key="2">
    <source>
        <dbReference type="EMBL" id="MFC5286272.1"/>
    </source>
</evidence>
<comment type="caution">
    <text evidence="2">The sequence shown here is derived from an EMBL/GenBank/DDBJ whole genome shotgun (WGS) entry which is preliminary data.</text>
</comment>
<dbReference type="Proteomes" id="UP001596157">
    <property type="component" value="Unassembled WGS sequence"/>
</dbReference>
<reference evidence="3" key="1">
    <citation type="journal article" date="2019" name="Int. J. Syst. Evol. Microbiol.">
        <title>The Global Catalogue of Microorganisms (GCM) 10K type strain sequencing project: providing services to taxonomists for standard genome sequencing and annotation.</title>
        <authorList>
            <consortium name="The Broad Institute Genomics Platform"/>
            <consortium name="The Broad Institute Genome Sequencing Center for Infectious Disease"/>
            <person name="Wu L."/>
            <person name="Ma J."/>
        </authorList>
    </citation>
    <scope>NUCLEOTIDE SEQUENCE [LARGE SCALE GENOMIC DNA]</scope>
    <source>
        <strain evidence="3">CCUG 59778</strain>
    </source>
</reference>
<evidence type="ECO:0000313" key="3">
    <source>
        <dbReference type="Proteomes" id="UP001596157"/>
    </source>
</evidence>
<feature type="compositionally biased region" description="Basic and acidic residues" evidence="1">
    <location>
        <begin position="103"/>
        <end position="124"/>
    </location>
</feature>
<gene>
    <name evidence="2" type="ORF">ACFPM7_04355</name>
</gene>
<feature type="region of interest" description="Disordered" evidence="1">
    <location>
        <begin position="205"/>
        <end position="267"/>
    </location>
</feature>
<name>A0ABW0EFX1_9PSEU</name>
<feature type="region of interest" description="Disordered" evidence="1">
    <location>
        <begin position="302"/>
        <end position="384"/>
    </location>
</feature>
<evidence type="ECO:0000256" key="1">
    <source>
        <dbReference type="SAM" id="MobiDB-lite"/>
    </source>
</evidence>
<organism evidence="2 3">
    <name type="scientific">Actinokineospora guangxiensis</name>
    <dbReference type="NCBI Taxonomy" id="1490288"/>
    <lineage>
        <taxon>Bacteria</taxon>
        <taxon>Bacillati</taxon>
        <taxon>Actinomycetota</taxon>
        <taxon>Actinomycetes</taxon>
        <taxon>Pseudonocardiales</taxon>
        <taxon>Pseudonocardiaceae</taxon>
        <taxon>Actinokineospora</taxon>
    </lineage>
</organism>
<feature type="region of interest" description="Disordered" evidence="1">
    <location>
        <begin position="102"/>
        <end position="124"/>
    </location>
</feature>